<name>S4PSK4_9NEOP</name>
<accession>S4PSK4</accession>
<evidence type="ECO:0000313" key="1">
    <source>
        <dbReference type="EMBL" id="JAA78927.1"/>
    </source>
</evidence>
<protein>
    <submittedName>
        <fullName evidence="1">Uncharacterized protein</fullName>
    </submittedName>
</protein>
<proteinExistence type="predicted"/>
<sequence>MFSTFKGPDMYNLPNPITNLKRRISLFMPLQINPYHIMIKYPNNPVLCQLSFDYRPKSDSSEKGPYRVSHESGI</sequence>
<dbReference type="AlphaFoldDB" id="S4PSK4"/>
<dbReference type="EMBL" id="GAIX01013633">
    <property type="protein sequence ID" value="JAA78927.1"/>
    <property type="molecule type" value="Transcribed_RNA"/>
</dbReference>
<reference evidence="1" key="2">
    <citation type="submission" date="2013-05" db="EMBL/GenBank/DDBJ databases">
        <authorList>
            <person name="Carter J.-M."/>
            <person name="Baker S.C."/>
            <person name="Pink R."/>
            <person name="Carter D.R.F."/>
            <person name="Collins A."/>
            <person name="Tomlin J."/>
            <person name="Gibbs M."/>
            <person name="Breuker C.J."/>
        </authorList>
    </citation>
    <scope>NUCLEOTIDE SEQUENCE</scope>
    <source>
        <tissue evidence="1">Ovary</tissue>
    </source>
</reference>
<reference evidence="1" key="1">
    <citation type="journal article" date="2013" name="BMC Genomics">
        <title>Unscrambling butterfly oogenesis.</title>
        <authorList>
            <person name="Carter J.M."/>
            <person name="Baker S.C."/>
            <person name="Pink R."/>
            <person name="Carter D.R."/>
            <person name="Collins A."/>
            <person name="Tomlin J."/>
            <person name="Gibbs M."/>
            <person name="Breuker C.J."/>
        </authorList>
    </citation>
    <scope>NUCLEOTIDE SEQUENCE</scope>
    <source>
        <tissue evidence="1">Ovary</tissue>
    </source>
</reference>
<organism evidence="1">
    <name type="scientific">Pararge aegeria</name>
    <name type="common">speckled wood butterfly</name>
    <dbReference type="NCBI Taxonomy" id="116150"/>
    <lineage>
        <taxon>Eukaryota</taxon>
        <taxon>Metazoa</taxon>
        <taxon>Ecdysozoa</taxon>
        <taxon>Arthropoda</taxon>
        <taxon>Hexapoda</taxon>
        <taxon>Insecta</taxon>
        <taxon>Pterygota</taxon>
        <taxon>Neoptera</taxon>
        <taxon>Endopterygota</taxon>
        <taxon>Lepidoptera</taxon>
        <taxon>Glossata</taxon>
        <taxon>Ditrysia</taxon>
        <taxon>Papilionoidea</taxon>
        <taxon>Nymphalidae</taxon>
        <taxon>Satyrinae</taxon>
        <taxon>Satyrini</taxon>
        <taxon>Parargina</taxon>
        <taxon>Pararge</taxon>
    </lineage>
</organism>